<accession>A0AAW1QE63</accession>
<evidence type="ECO:0000313" key="1">
    <source>
        <dbReference type="EMBL" id="KAK9819688.1"/>
    </source>
</evidence>
<dbReference type="EMBL" id="JALJOR010000003">
    <property type="protein sequence ID" value="KAK9819688.1"/>
    <property type="molecule type" value="Genomic_DNA"/>
</dbReference>
<sequence>MLEVNGPLQHQLLQGLFIATTTSAKGPCSRNKHLSCCEEFWHRDKDRVACAFFACSRLASGIRRRHYVSMDCDYVIYDVKAEAPSNKYIVIHAGGPAPSTDPASKLLFLHEFDGLPTYPWAGPCNETTPAYICVYSDDEEDVFDRKFYGALGSSGVKELLEQLANSEYIPCAVEVIDARNSSLTPGLDNGPSWGKAYATNRSPHLPCSGLYPQIVTQGWAWEMQGSITAGMKLTILKQQEGGESVYTGVLASFAQAIDIVLGE</sequence>
<dbReference type="Proteomes" id="UP001489004">
    <property type="component" value="Unassembled WGS sequence"/>
</dbReference>
<reference evidence="1 2" key="1">
    <citation type="journal article" date="2024" name="Nat. Commun.">
        <title>Phylogenomics reveals the evolutionary origins of lichenization in chlorophyte algae.</title>
        <authorList>
            <person name="Puginier C."/>
            <person name="Libourel C."/>
            <person name="Otte J."/>
            <person name="Skaloud P."/>
            <person name="Haon M."/>
            <person name="Grisel S."/>
            <person name="Petersen M."/>
            <person name="Berrin J.G."/>
            <person name="Delaux P.M."/>
            <person name="Dal Grande F."/>
            <person name="Keller J."/>
        </authorList>
    </citation>
    <scope>NUCLEOTIDE SEQUENCE [LARGE SCALE GENOMIC DNA]</scope>
    <source>
        <strain evidence="1 2">SAG 2043</strain>
    </source>
</reference>
<proteinExistence type="predicted"/>
<organism evidence="1 2">
    <name type="scientific">[Myrmecia] bisecta</name>
    <dbReference type="NCBI Taxonomy" id="41462"/>
    <lineage>
        <taxon>Eukaryota</taxon>
        <taxon>Viridiplantae</taxon>
        <taxon>Chlorophyta</taxon>
        <taxon>core chlorophytes</taxon>
        <taxon>Trebouxiophyceae</taxon>
        <taxon>Trebouxiales</taxon>
        <taxon>Trebouxiaceae</taxon>
        <taxon>Myrmecia</taxon>
    </lineage>
</organism>
<protein>
    <submittedName>
        <fullName evidence="1">Uncharacterized protein</fullName>
    </submittedName>
</protein>
<dbReference type="AlphaFoldDB" id="A0AAW1QE63"/>
<comment type="caution">
    <text evidence="1">The sequence shown here is derived from an EMBL/GenBank/DDBJ whole genome shotgun (WGS) entry which is preliminary data.</text>
</comment>
<name>A0AAW1QE63_9CHLO</name>
<gene>
    <name evidence="1" type="ORF">WJX72_001169</name>
</gene>
<keyword evidence="2" id="KW-1185">Reference proteome</keyword>
<evidence type="ECO:0000313" key="2">
    <source>
        <dbReference type="Proteomes" id="UP001489004"/>
    </source>
</evidence>